<evidence type="ECO:0000256" key="1">
    <source>
        <dbReference type="ARBA" id="ARBA00023125"/>
    </source>
</evidence>
<dbReference type="InterPro" id="IPR000551">
    <property type="entry name" value="MerR-type_HTH_dom"/>
</dbReference>
<dbReference type="PANTHER" id="PTHR30204:SF98">
    <property type="entry name" value="HTH-TYPE TRANSCRIPTIONAL REGULATOR ADHR"/>
    <property type="match status" value="1"/>
</dbReference>
<dbReference type="EMBL" id="CP050177">
    <property type="protein sequence ID" value="QIQ04983.1"/>
    <property type="molecule type" value="Genomic_DNA"/>
</dbReference>
<protein>
    <submittedName>
        <fullName evidence="3">MerR family transcriptional regulator</fullName>
    </submittedName>
</protein>
<gene>
    <name evidence="3" type="ORF">HA039_24315</name>
</gene>
<name>A0A6G9H374_9ACTN</name>
<keyword evidence="1" id="KW-0238">DNA-binding</keyword>
<evidence type="ECO:0000313" key="4">
    <source>
        <dbReference type="Proteomes" id="UP000501179"/>
    </source>
</evidence>
<dbReference type="PRINTS" id="PR00040">
    <property type="entry name" value="HTHMERR"/>
</dbReference>
<sequence>MTLMETSPAVTQPVDVCTAPPRPHPCPDGRDRYTISQVAAFTGLTAHTLRWYERIGLMPHVDRSNTGQRRFSNQDLDWLEFVTKLRLTGMPVADMVRYAELIRVGEETFEQRQELLERTRRDVIDRIRELQDTVAVLDHKISFYADARRAPERV</sequence>
<accession>A0A6G9H374</accession>
<feature type="domain" description="HTH merR-type" evidence="2">
    <location>
        <begin position="32"/>
        <end position="101"/>
    </location>
</feature>
<evidence type="ECO:0000259" key="2">
    <source>
        <dbReference type="PROSITE" id="PS50937"/>
    </source>
</evidence>
<dbReference type="PANTHER" id="PTHR30204">
    <property type="entry name" value="REDOX-CYCLING DRUG-SENSING TRANSCRIPTIONAL ACTIVATOR SOXR"/>
    <property type="match status" value="1"/>
</dbReference>
<keyword evidence="4" id="KW-1185">Reference proteome</keyword>
<dbReference type="SMART" id="SM00422">
    <property type="entry name" value="HTH_MERR"/>
    <property type="match status" value="1"/>
</dbReference>
<reference evidence="3 4" key="1">
    <citation type="submission" date="2020-03" db="EMBL/GenBank/DDBJ databases">
        <title>A novel species.</title>
        <authorList>
            <person name="Gao J."/>
        </authorList>
    </citation>
    <scope>NUCLEOTIDE SEQUENCE [LARGE SCALE GENOMIC DNA]</scope>
    <source>
        <strain evidence="3 4">QMT-12</strain>
    </source>
</reference>
<dbReference type="PROSITE" id="PS00552">
    <property type="entry name" value="HTH_MERR_1"/>
    <property type="match status" value="1"/>
</dbReference>
<dbReference type="RefSeq" id="WP_167033391.1">
    <property type="nucleotide sequence ID" value="NZ_CP050177.1"/>
</dbReference>
<dbReference type="CDD" id="cd01109">
    <property type="entry name" value="HTH_YyaN"/>
    <property type="match status" value="1"/>
</dbReference>
<dbReference type="GO" id="GO:0003700">
    <property type="term" value="F:DNA-binding transcription factor activity"/>
    <property type="evidence" value="ECO:0007669"/>
    <property type="project" value="InterPro"/>
</dbReference>
<dbReference type="KEGG" id="slia:HA039_24315"/>
<evidence type="ECO:0000313" key="3">
    <source>
        <dbReference type="EMBL" id="QIQ04983.1"/>
    </source>
</evidence>
<dbReference type="Proteomes" id="UP000501179">
    <property type="component" value="Chromosome"/>
</dbReference>
<dbReference type="GO" id="GO:0003677">
    <property type="term" value="F:DNA binding"/>
    <property type="evidence" value="ECO:0007669"/>
    <property type="project" value="UniProtKB-KW"/>
</dbReference>
<dbReference type="PROSITE" id="PS50937">
    <property type="entry name" value="HTH_MERR_2"/>
    <property type="match status" value="1"/>
</dbReference>
<dbReference type="Pfam" id="PF13411">
    <property type="entry name" value="MerR_1"/>
    <property type="match status" value="1"/>
</dbReference>
<organism evidence="3 4">
    <name type="scientific">Streptomyces liangshanensis</name>
    <dbReference type="NCBI Taxonomy" id="2717324"/>
    <lineage>
        <taxon>Bacteria</taxon>
        <taxon>Bacillati</taxon>
        <taxon>Actinomycetota</taxon>
        <taxon>Actinomycetes</taxon>
        <taxon>Kitasatosporales</taxon>
        <taxon>Streptomycetaceae</taxon>
        <taxon>Streptomyces</taxon>
    </lineage>
</organism>
<dbReference type="Gene3D" id="1.10.1660.10">
    <property type="match status" value="1"/>
</dbReference>
<dbReference type="AlphaFoldDB" id="A0A6G9H374"/>
<dbReference type="InterPro" id="IPR009061">
    <property type="entry name" value="DNA-bd_dom_put_sf"/>
</dbReference>
<dbReference type="InterPro" id="IPR047057">
    <property type="entry name" value="MerR_fam"/>
</dbReference>
<dbReference type="SUPFAM" id="SSF46955">
    <property type="entry name" value="Putative DNA-binding domain"/>
    <property type="match status" value="1"/>
</dbReference>
<proteinExistence type="predicted"/>